<dbReference type="InterPro" id="IPR058651">
    <property type="entry name" value="HTH_VMAP-M9"/>
</dbReference>
<organism evidence="4 5">
    <name type="scientific">Nostoc linckia FACHB-391</name>
    <dbReference type="NCBI Taxonomy" id="2692906"/>
    <lineage>
        <taxon>Bacteria</taxon>
        <taxon>Bacillati</taxon>
        <taxon>Cyanobacteriota</taxon>
        <taxon>Cyanophyceae</taxon>
        <taxon>Nostocales</taxon>
        <taxon>Nostocaceae</taxon>
        <taxon>Nostoc</taxon>
    </lineage>
</organism>
<evidence type="ECO:0000259" key="3">
    <source>
        <dbReference type="Pfam" id="PF26355"/>
    </source>
</evidence>
<evidence type="ECO:0000256" key="1">
    <source>
        <dbReference type="PROSITE-ProRule" id="PRU00339"/>
    </source>
</evidence>
<dbReference type="InterPro" id="IPR002182">
    <property type="entry name" value="NB-ARC"/>
</dbReference>
<feature type="domain" description="NB-ARC" evidence="2">
    <location>
        <begin position="125"/>
        <end position="219"/>
    </location>
</feature>
<dbReference type="Pfam" id="PF26355">
    <property type="entry name" value="HTH_VMAP-M9"/>
    <property type="match status" value="1"/>
</dbReference>
<comment type="caution">
    <text evidence="4">The sequence shown here is derived from an EMBL/GenBank/DDBJ whole genome shotgun (WGS) entry which is preliminary data.</text>
</comment>
<keyword evidence="5" id="KW-1185">Reference proteome</keyword>
<protein>
    <submittedName>
        <fullName evidence="4">Tetratricopeptide repeat protein</fullName>
    </submittedName>
</protein>
<dbReference type="SMART" id="SM00028">
    <property type="entry name" value="TPR"/>
    <property type="match status" value="5"/>
</dbReference>
<dbReference type="Pfam" id="PF13181">
    <property type="entry name" value="TPR_8"/>
    <property type="match status" value="1"/>
</dbReference>
<evidence type="ECO:0000259" key="2">
    <source>
        <dbReference type="Pfam" id="PF00931"/>
    </source>
</evidence>
<dbReference type="EMBL" id="JACJTE010000008">
    <property type="protein sequence ID" value="MBD2561111.1"/>
    <property type="molecule type" value="Genomic_DNA"/>
</dbReference>
<dbReference type="Proteomes" id="UP000604661">
    <property type="component" value="Unassembled WGS sequence"/>
</dbReference>
<evidence type="ECO:0000313" key="5">
    <source>
        <dbReference type="Proteomes" id="UP000604661"/>
    </source>
</evidence>
<dbReference type="RefSeq" id="WP_190892373.1">
    <property type="nucleotide sequence ID" value="NZ_JACJTE010000008.1"/>
</dbReference>
<dbReference type="SUPFAM" id="SSF48452">
    <property type="entry name" value="TPR-like"/>
    <property type="match status" value="2"/>
</dbReference>
<keyword evidence="1" id="KW-0802">TPR repeat</keyword>
<dbReference type="Pfam" id="PF00931">
    <property type="entry name" value="NB-ARC"/>
    <property type="match status" value="1"/>
</dbReference>
<dbReference type="PANTHER" id="PTHR10098:SF108">
    <property type="entry name" value="TETRATRICOPEPTIDE REPEAT PROTEIN 28"/>
    <property type="match status" value="1"/>
</dbReference>
<dbReference type="InterPro" id="IPR011990">
    <property type="entry name" value="TPR-like_helical_dom_sf"/>
</dbReference>
<dbReference type="Gene3D" id="3.40.50.300">
    <property type="entry name" value="P-loop containing nucleotide triphosphate hydrolases"/>
    <property type="match status" value="1"/>
</dbReference>
<feature type="repeat" description="TPR" evidence="1">
    <location>
        <begin position="665"/>
        <end position="698"/>
    </location>
</feature>
<dbReference type="InterPro" id="IPR027417">
    <property type="entry name" value="P-loop_NTPase"/>
</dbReference>
<accession>A0ABR8EUN4</accession>
<dbReference type="PROSITE" id="PS50005">
    <property type="entry name" value="TPR"/>
    <property type="match status" value="2"/>
</dbReference>
<proteinExistence type="predicted"/>
<dbReference type="SUPFAM" id="SSF52540">
    <property type="entry name" value="P-loop containing nucleoside triphosphate hydrolases"/>
    <property type="match status" value="1"/>
</dbReference>
<dbReference type="Gene3D" id="1.25.40.10">
    <property type="entry name" value="Tetratricopeptide repeat domain"/>
    <property type="match status" value="2"/>
</dbReference>
<sequence>MDAEAALAWLDATIPPQTGERLSDLQKVILVQVWLGRKYLDIAHSYGCTEGHAKDAGSQLWKLLSKVLREKITKSNCRATLERVLRKTTAISSSLIDYSRSPQNPIPKLEDTNFIGRTAAIAHLNTLVNQGSKVIVIQGEGGLGKTTLAQQYLQTQGFDLVLELLMAKETQNITPAERVVEEWLKQDFDQEPGVEFGVTLGRLKRQLHNRRIGVLIDNLEPALDQQGGLIASHRNYVELLRVLADARVQSVTLITSRDRLCEPGLNVNHYRLPGLDQSAWQQFFSNRGLAINSPTLQIMHRTYGGNAKAMGILCGSIQEDFDGDMVLYWQENHADPLAATDLKNLAVSQINRLQVLDPQAYRLLCRLGCYRYQDIPSISSQGLFCLLWDVPPEQHRQIIASLRNRSLVECDKGEYWLHPVIRKEAIARLRPSDEWEITNHKAAEFWTTSVQQIETFKDALQALEAYYHYIEINEFELAGKVVLKSRNNQWQQFLPLGSTLYRMGLIQPILTAINQVVNNLENDQKFSELYNILGDLYWIIGKISQAIACQEKTINLATQALKLLVPQPGNKHPVYYLRMLKVDSLLSIGLYKIDLWELEAATNLFQQVIYLAQNTEHHRWAEKASVCLALVYSYLGLRDASFALADVAYQNITNAKLVEQTGRFVYFMQILGQTYVNLGDFSQANQIFHQALTFAEESHYMQVKAKTLNGLAEINRQQADVELALVHHREAIELLDKIGAKCDLAEAYFQLGLTYQKMVKPDESQMNFNQAIQLFTEIKAPKQVEKILNCAAQSCVNHSCHC</sequence>
<dbReference type="Pfam" id="PF13424">
    <property type="entry name" value="TPR_12"/>
    <property type="match status" value="1"/>
</dbReference>
<gene>
    <name evidence="4" type="ORF">H6G95_10875</name>
</gene>
<dbReference type="PANTHER" id="PTHR10098">
    <property type="entry name" value="RAPSYN-RELATED"/>
    <property type="match status" value="1"/>
</dbReference>
<dbReference type="InterPro" id="IPR019734">
    <property type="entry name" value="TPR_rpt"/>
</dbReference>
<name>A0ABR8EUN4_NOSLI</name>
<feature type="repeat" description="TPR" evidence="1">
    <location>
        <begin position="745"/>
        <end position="778"/>
    </location>
</feature>
<feature type="domain" description="vWA-MoxR associated protein N-terminal HTH" evidence="3">
    <location>
        <begin position="1"/>
        <end position="83"/>
    </location>
</feature>
<reference evidence="4 5" key="1">
    <citation type="journal article" date="2020" name="ISME J.">
        <title>Comparative genomics reveals insights into cyanobacterial evolution and habitat adaptation.</title>
        <authorList>
            <person name="Chen M.Y."/>
            <person name="Teng W.K."/>
            <person name="Zhao L."/>
            <person name="Hu C.X."/>
            <person name="Zhou Y.K."/>
            <person name="Han B.P."/>
            <person name="Song L.R."/>
            <person name="Shu W.S."/>
        </authorList>
    </citation>
    <scope>NUCLEOTIDE SEQUENCE [LARGE SCALE GENOMIC DNA]</scope>
    <source>
        <strain evidence="4 5">FACHB-391</strain>
    </source>
</reference>
<evidence type="ECO:0000313" key="4">
    <source>
        <dbReference type="EMBL" id="MBD2561111.1"/>
    </source>
</evidence>